<gene>
    <name evidence="1" type="ORF">DSO57_1020864</name>
</gene>
<evidence type="ECO:0000313" key="2">
    <source>
        <dbReference type="Proteomes" id="UP001165960"/>
    </source>
</evidence>
<sequence length="470" mass="51729">MAGQCSKTSYVWPKPLKTFEEVESELAHDIKVKIAGIDLTGILRGKVISKEKFLSCVKHGSLGFCSVVFGWDLHDVPYQPSSKYASNDNGFADLQAKIDLSTFRRIPWESDLPFFLVDFYLTEDEPLAVCPRNLLKSQLKHLANLGLEPQCGVEFEWFNFKETPQSLAEKDGKPTSLTPGMFGYSVLRPSLNQNYFDDIFNECKKFGIDVEGLHTETGPGVFEAALSYKPAMRMADNAVLFKTSVKQIGLRHGVIASFMAKPFAHLPGCSGHMHFSLKDIASGSNAFAGDSNGISAIVEQFIAGVVVAFPSIMPILAPTINSYKRLVENYWAPVKVSWGIENRLAAIRVIAPPTCAPASTRIEVRVPGADINPCLVMSAILAAGYYGISQRLANPLNALQTGESLAEYPGENLPKSLKAATELMAAKDSLARCILGDEFVDHYALACRNEVAKWENAVTDWELKRYMELV</sequence>
<name>A0ACC2RI65_9FUNG</name>
<dbReference type="EMBL" id="QTSX02007199">
    <property type="protein sequence ID" value="KAJ9049792.1"/>
    <property type="molecule type" value="Genomic_DNA"/>
</dbReference>
<accession>A0ACC2RI65</accession>
<proteinExistence type="predicted"/>
<reference evidence="1" key="1">
    <citation type="submission" date="2022-04" db="EMBL/GenBank/DDBJ databases">
        <title>Genome of the entomopathogenic fungus Entomophthora muscae.</title>
        <authorList>
            <person name="Elya C."/>
            <person name="Lovett B.R."/>
            <person name="Lee E."/>
            <person name="Macias A.M."/>
            <person name="Hajek A.E."/>
            <person name="De Bivort B.L."/>
            <person name="Kasson M.T."/>
            <person name="De Fine Licht H.H."/>
            <person name="Stajich J.E."/>
        </authorList>
    </citation>
    <scope>NUCLEOTIDE SEQUENCE</scope>
    <source>
        <strain evidence="1">Berkeley</strain>
    </source>
</reference>
<keyword evidence="2" id="KW-1185">Reference proteome</keyword>
<organism evidence="1 2">
    <name type="scientific">Entomophthora muscae</name>
    <dbReference type="NCBI Taxonomy" id="34485"/>
    <lineage>
        <taxon>Eukaryota</taxon>
        <taxon>Fungi</taxon>
        <taxon>Fungi incertae sedis</taxon>
        <taxon>Zoopagomycota</taxon>
        <taxon>Entomophthoromycotina</taxon>
        <taxon>Entomophthoromycetes</taxon>
        <taxon>Entomophthorales</taxon>
        <taxon>Entomophthoraceae</taxon>
        <taxon>Entomophthora</taxon>
    </lineage>
</organism>
<comment type="caution">
    <text evidence="1">The sequence shown here is derived from an EMBL/GenBank/DDBJ whole genome shotgun (WGS) entry which is preliminary data.</text>
</comment>
<protein>
    <submittedName>
        <fullName evidence="1">Uncharacterized protein</fullName>
    </submittedName>
</protein>
<dbReference type="Proteomes" id="UP001165960">
    <property type="component" value="Unassembled WGS sequence"/>
</dbReference>
<evidence type="ECO:0000313" key="1">
    <source>
        <dbReference type="EMBL" id="KAJ9049792.1"/>
    </source>
</evidence>